<organism evidence="1 3">
    <name type="scientific">Rotaria magnacalcarata</name>
    <dbReference type="NCBI Taxonomy" id="392030"/>
    <lineage>
        <taxon>Eukaryota</taxon>
        <taxon>Metazoa</taxon>
        <taxon>Spiralia</taxon>
        <taxon>Gnathifera</taxon>
        <taxon>Rotifera</taxon>
        <taxon>Eurotatoria</taxon>
        <taxon>Bdelloidea</taxon>
        <taxon>Philodinida</taxon>
        <taxon>Philodinidae</taxon>
        <taxon>Rotaria</taxon>
    </lineage>
</organism>
<dbReference type="SUPFAM" id="SSF52540">
    <property type="entry name" value="P-loop containing nucleoside triphosphate hydrolases"/>
    <property type="match status" value="1"/>
</dbReference>
<reference evidence="1" key="1">
    <citation type="submission" date="2021-02" db="EMBL/GenBank/DDBJ databases">
        <authorList>
            <person name="Nowell W R."/>
        </authorList>
    </citation>
    <scope>NUCLEOTIDE SEQUENCE</scope>
</reference>
<name>A0A8S3FZE2_9BILA</name>
<feature type="non-terminal residue" evidence="1">
    <location>
        <position position="1"/>
    </location>
</feature>
<dbReference type="GO" id="GO:0030623">
    <property type="term" value="F:U5 snRNA binding"/>
    <property type="evidence" value="ECO:0007669"/>
    <property type="project" value="TreeGrafter"/>
</dbReference>
<sequence>MFVVFRTYSEDENTASYVSPLLNNVCFASAYYRFCFTLKSFAKIYADTHGNAFDYQALAKRLWGDVYYDAKKRTFGKKGATASASRSFIQFILEPLYKILAH</sequence>
<dbReference type="Proteomes" id="UP000681967">
    <property type="component" value="Unassembled WGS sequence"/>
</dbReference>
<evidence type="ECO:0000313" key="1">
    <source>
        <dbReference type="EMBL" id="CAF5149031.1"/>
    </source>
</evidence>
<dbReference type="AlphaFoldDB" id="A0A8S3FZE2"/>
<proteinExistence type="predicted"/>
<dbReference type="GO" id="GO:0071007">
    <property type="term" value="C:U2-type catalytic step 2 spliceosome"/>
    <property type="evidence" value="ECO:0007669"/>
    <property type="project" value="TreeGrafter"/>
</dbReference>
<protein>
    <submittedName>
        <fullName evidence="1">Uncharacterized protein</fullName>
    </submittedName>
</protein>
<dbReference type="PANTHER" id="PTHR42908:SF6">
    <property type="entry name" value="116 KDA U5 SMALL NUCLEAR RIBONUCLEOPROTEIN COMPONENT"/>
    <property type="match status" value="1"/>
</dbReference>
<dbReference type="GO" id="GO:0046540">
    <property type="term" value="C:U4/U6 x U5 tri-snRNP complex"/>
    <property type="evidence" value="ECO:0007669"/>
    <property type="project" value="TreeGrafter"/>
</dbReference>
<evidence type="ECO:0000313" key="3">
    <source>
        <dbReference type="Proteomes" id="UP000681967"/>
    </source>
</evidence>
<dbReference type="GO" id="GO:0005829">
    <property type="term" value="C:cytosol"/>
    <property type="evidence" value="ECO:0007669"/>
    <property type="project" value="TreeGrafter"/>
</dbReference>
<dbReference type="EMBL" id="CAJOBH010256635">
    <property type="protein sequence ID" value="CAF5149031.1"/>
    <property type="molecule type" value="Genomic_DNA"/>
</dbReference>
<dbReference type="PANTHER" id="PTHR42908">
    <property type="entry name" value="TRANSLATION ELONGATION FACTOR-RELATED"/>
    <property type="match status" value="1"/>
</dbReference>
<dbReference type="Gene3D" id="3.90.1430.10">
    <property type="entry name" value="Yeast translation eEF2 (G' domain)"/>
    <property type="match status" value="1"/>
</dbReference>
<dbReference type="InterPro" id="IPR027417">
    <property type="entry name" value="P-loop_NTPase"/>
</dbReference>
<comment type="caution">
    <text evidence="1">The sequence shown here is derived from an EMBL/GenBank/DDBJ whole genome shotgun (WGS) entry which is preliminary data.</text>
</comment>
<accession>A0A8S3FZE2</accession>
<dbReference type="GO" id="GO:0003924">
    <property type="term" value="F:GTPase activity"/>
    <property type="evidence" value="ECO:0007669"/>
    <property type="project" value="TreeGrafter"/>
</dbReference>
<dbReference type="GO" id="GO:0000398">
    <property type="term" value="P:mRNA splicing, via spliceosome"/>
    <property type="evidence" value="ECO:0007669"/>
    <property type="project" value="TreeGrafter"/>
</dbReference>
<gene>
    <name evidence="1" type="ORF">BYL167_LOCUS71894</name>
    <name evidence="2" type="ORF">GIL414_LOCUS82690</name>
</gene>
<dbReference type="Proteomes" id="UP000681720">
    <property type="component" value="Unassembled WGS sequence"/>
</dbReference>
<evidence type="ECO:0000313" key="2">
    <source>
        <dbReference type="EMBL" id="CAF5217930.1"/>
    </source>
</evidence>
<dbReference type="EMBL" id="CAJOBJ010360855">
    <property type="protein sequence ID" value="CAF5217930.1"/>
    <property type="molecule type" value="Genomic_DNA"/>
</dbReference>